<comment type="caution">
    <text evidence="3">The sequence shown here is derived from an EMBL/GenBank/DDBJ whole genome shotgun (WGS) entry which is preliminary data.</text>
</comment>
<evidence type="ECO:0000259" key="2">
    <source>
        <dbReference type="Pfam" id="PF12158"/>
    </source>
</evidence>
<feature type="transmembrane region" description="Helical" evidence="1">
    <location>
        <begin position="6"/>
        <end position="21"/>
    </location>
</feature>
<dbReference type="Proteomes" id="UP001156921">
    <property type="component" value="Unassembled WGS sequence"/>
</dbReference>
<proteinExistence type="predicted"/>
<dbReference type="Pfam" id="PF12158">
    <property type="entry name" value="DUF3592"/>
    <property type="match status" value="1"/>
</dbReference>
<sequence length="149" mass="15943">MVLGIFGVAIALIALTWWWHGRRMKKVRSQAAWPTAEAAIQSSGIREAEEVDYEGARETAYYPEIAFSYAAGGQSHVGKAIQPGAALSYTSQARAQEVCARYPVGGKAKVRYNPAAPSEAYLQIPKADLGMPIIVTIAVVVIAFFAAAA</sequence>
<keyword evidence="1" id="KW-0472">Membrane</keyword>
<keyword evidence="4" id="KW-1185">Reference proteome</keyword>
<feature type="domain" description="DUF3592" evidence="2">
    <location>
        <begin position="47"/>
        <end position="123"/>
    </location>
</feature>
<accession>A0ABQ6BI50</accession>
<evidence type="ECO:0000256" key="1">
    <source>
        <dbReference type="SAM" id="Phobius"/>
    </source>
</evidence>
<keyword evidence="1" id="KW-1133">Transmembrane helix</keyword>
<name>A0ABQ6BI50_9CAUL</name>
<keyword evidence="1" id="KW-0812">Transmembrane</keyword>
<evidence type="ECO:0000313" key="4">
    <source>
        <dbReference type="Proteomes" id="UP001156921"/>
    </source>
</evidence>
<dbReference type="InterPro" id="IPR021994">
    <property type="entry name" value="DUF3592"/>
</dbReference>
<dbReference type="RefSeq" id="WP_284221286.1">
    <property type="nucleotide sequence ID" value="NZ_BSOY01000010.1"/>
</dbReference>
<feature type="transmembrane region" description="Helical" evidence="1">
    <location>
        <begin position="129"/>
        <end position="148"/>
    </location>
</feature>
<protein>
    <recommendedName>
        <fullName evidence="2">DUF3592 domain-containing protein</fullName>
    </recommendedName>
</protein>
<organism evidence="3 4">
    <name type="scientific">Brevundimonas denitrificans</name>
    <dbReference type="NCBI Taxonomy" id="1443434"/>
    <lineage>
        <taxon>Bacteria</taxon>
        <taxon>Pseudomonadati</taxon>
        <taxon>Pseudomonadota</taxon>
        <taxon>Alphaproteobacteria</taxon>
        <taxon>Caulobacterales</taxon>
        <taxon>Caulobacteraceae</taxon>
        <taxon>Brevundimonas</taxon>
    </lineage>
</organism>
<reference evidence="4" key="1">
    <citation type="journal article" date="2019" name="Int. J. Syst. Evol. Microbiol.">
        <title>The Global Catalogue of Microorganisms (GCM) 10K type strain sequencing project: providing services to taxonomists for standard genome sequencing and annotation.</title>
        <authorList>
            <consortium name="The Broad Institute Genomics Platform"/>
            <consortium name="The Broad Institute Genome Sequencing Center for Infectious Disease"/>
            <person name="Wu L."/>
            <person name="Ma J."/>
        </authorList>
    </citation>
    <scope>NUCLEOTIDE SEQUENCE [LARGE SCALE GENOMIC DNA]</scope>
    <source>
        <strain evidence="4">NBRC 110107</strain>
    </source>
</reference>
<dbReference type="EMBL" id="BSOY01000010">
    <property type="protein sequence ID" value="GLS00740.1"/>
    <property type="molecule type" value="Genomic_DNA"/>
</dbReference>
<evidence type="ECO:0000313" key="3">
    <source>
        <dbReference type="EMBL" id="GLS00740.1"/>
    </source>
</evidence>
<gene>
    <name evidence="3" type="ORF">GCM10007859_07480</name>
</gene>